<protein>
    <submittedName>
        <fullName evidence="1">Uncharacterized protein</fullName>
    </submittedName>
</protein>
<organism evidence="1">
    <name type="scientific">Oryza sativa subsp. japonica</name>
    <name type="common">Rice</name>
    <dbReference type="NCBI Taxonomy" id="39947"/>
    <lineage>
        <taxon>Eukaryota</taxon>
        <taxon>Viridiplantae</taxon>
        <taxon>Streptophyta</taxon>
        <taxon>Embryophyta</taxon>
        <taxon>Tracheophyta</taxon>
        <taxon>Spermatophyta</taxon>
        <taxon>Magnoliopsida</taxon>
        <taxon>Liliopsida</taxon>
        <taxon>Poales</taxon>
        <taxon>Poaceae</taxon>
        <taxon>BOP clade</taxon>
        <taxon>Oryzoideae</taxon>
        <taxon>Oryzeae</taxon>
        <taxon>Oryzinae</taxon>
        <taxon>Oryza</taxon>
        <taxon>Oryza sativa</taxon>
    </lineage>
</organism>
<dbReference type="EMBL" id="CM000140">
    <property type="protein sequence ID" value="EAZ28422.1"/>
    <property type="molecule type" value="Genomic_DNA"/>
</dbReference>
<name>A3AM83_ORYSJ</name>
<reference evidence="1" key="1">
    <citation type="journal article" date="2005" name="PLoS Biol.">
        <title>The genomes of Oryza sativa: a history of duplications.</title>
        <authorList>
            <person name="Yu J."/>
            <person name="Wang J."/>
            <person name="Lin W."/>
            <person name="Li S."/>
            <person name="Li H."/>
            <person name="Zhou J."/>
            <person name="Ni P."/>
            <person name="Dong W."/>
            <person name="Hu S."/>
            <person name="Zeng C."/>
            <person name="Zhang J."/>
            <person name="Zhang Y."/>
            <person name="Li R."/>
            <person name="Xu Z."/>
            <person name="Li S."/>
            <person name="Li X."/>
            <person name="Zheng H."/>
            <person name="Cong L."/>
            <person name="Lin L."/>
            <person name="Yin J."/>
            <person name="Geng J."/>
            <person name="Li G."/>
            <person name="Shi J."/>
            <person name="Liu J."/>
            <person name="Lv H."/>
            <person name="Li J."/>
            <person name="Wang J."/>
            <person name="Deng Y."/>
            <person name="Ran L."/>
            <person name="Shi X."/>
            <person name="Wang X."/>
            <person name="Wu Q."/>
            <person name="Li C."/>
            <person name="Ren X."/>
            <person name="Wang J."/>
            <person name="Wang X."/>
            <person name="Li D."/>
            <person name="Liu D."/>
            <person name="Zhang X."/>
            <person name="Ji Z."/>
            <person name="Zhao W."/>
            <person name="Sun Y."/>
            <person name="Zhang Z."/>
            <person name="Bao J."/>
            <person name="Han Y."/>
            <person name="Dong L."/>
            <person name="Ji J."/>
            <person name="Chen P."/>
            <person name="Wu S."/>
            <person name="Liu J."/>
            <person name="Xiao Y."/>
            <person name="Bu D."/>
            <person name="Tan J."/>
            <person name="Yang L."/>
            <person name="Ye C."/>
            <person name="Zhang J."/>
            <person name="Xu J."/>
            <person name="Zhou Y."/>
            <person name="Yu Y."/>
            <person name="Zhang B."/>
            <person name="Zhuang S."/>
            <person name="Wei H."/>
            <person name="Liu B."/>
            <person name="Lei M."/>
            <person name="Yu H."/>
            <person name="Li Y."/>
            <person name="Xu H."/>
            <person name="Wei S."/>
            <person name="He X."/>
            <person name="Fang L."/>
            <person name="Zhang Z."/>
            <person name="Zhang Y."/>
            <person name="Huang X."/>
            <person name="Su Z."/>
            <person name="Tong W."/>
            <person name="Li J."/>
            <person name="Tong Z."/>
            <person name="Li S."/>
            <person name="Ye J."/>
            <person name="Wang L."/>
            <person name="Fang L."/>
            <person name="Lei T."/>
            <person name="Chen C."/>
            <person name="Chen H."/>
            <person name="Xu Z."/>
            <person name="Li H."/>
            <person name="Huang H."/>
            <person name="Zhang F."/>
            <person name="Xu H."/>
            <person name="Li N."/>
            <person name="Zhao C."/>
            <person name="Li S."/>
            <person name="Dong L."/>
            <person name="Huang Y."/>
            <person name="Li L."/>
            <person name="Xi Y."/>
            <person name="Qi Q."/>
            <person name="Li W."/>
            <person name="Zhang B."/>
            <person name="Hu W."/>
            <person name="Zhang Y."/>
            <person name="Tian X."/>
            <person name="Jiao Y."/>
            <person name="Liang X."/>
            <person name="Jin J."/>
            <person name="Gao L."/>
            <person name="Zheng W."/>
            <person name="Hao B."/>
            <person name="Liu S."/>
            <person name="Wang W."/>
            <person name="Yuan L."/>
            <person name="Cao M."/>
            <person name="McDermott J."/>
            <person name="Samudrala R."/>
            <person name="Wang J."/>
            <person name="Wong G.K."/>
            <person name="Yang H."/>
        </authorList>
    </citation>
    <scope>NUCLEOTIDE SEQUENCE [LARGE SCALE GENOMIC DNA]</scope>
</reference>
<gene>
    <name evidence="1" type="ORF">OsJ_12403</name>
</gene>
<dbReference type="Proteomes" id="UP000007752">
    <property type="component" value="Chromosome 3"/>
</dbReference>
<evidence type="ECO:0000313" key="1">
    <source>
        <dbReference type="EMBL" id="EAZ28422.1"/>
    </source>
</evidence>
<sequence length="147" mass="16566">MSPPRSKSRTWLRLVAAQAWQARAPSRRPRRTAWRTPWAPLGRAGLHLLALARLPVGGLHIGEVIGCCRTCRRQTFETPSRSSFPEMVDNLENGRRRCARGGAQEGMPPEMTNVRVSCMQSTAAGMRQCHWKWNTTLLLLLLVPLQL</sequence>
<proteinExistence type="predicted"/>
<dbReference type="AlphaFoldDB" id="A3AM83"/>
<accession>A3AM83</accession>
<reference evidence="1" key="2">
    <citation type="submission" date="2008-12" db="EMBL/GenBank/DDBJ databases">
        <title>Improved gene annotation of the rice (Oryza sativa) genomes.</title>
        <authorList>
            <person name="Wang J."/>
            <person name="Li R."/>
            <person name="Fan W."/>
            <person name="Huang Q."/>
            <person name="Zhang J."/>
            <person name="Zhou Y."/>
            <person name="Hu Y."/>
            <person name="Zi S."/>
            <person name="Li J."/>
            <person name="Ni P."/>
            <person name="Zheng H."/>
            <person name="Zhang Y."/>
            <person name="Zhao M."/>
            <person name="Hao Q."/>
            <person name="McDermott J."/>
            <person name="Samudrala R."/>
            <person name="Kristiansen K."/>
            <person name="Wong G.K.-S."/>
        </authorList>
    </citation>
    <scope>NUCLEOTIDE SEQUENCE</scope>
</reference>